<dbReference type="Gene3D" id="1.20.1250.20">
    <property type="entry name" value="MFS general substrate transporter like domains"/>
    <property type="match status" value="1"/>
</dbReference>
<feature type="transmembrane region" description="Helical" evidence="4">
    <location>
        <begin position="21"/>
        <end position="44"/>
    </location>
</feature>
<feature type="transmembrane region" description="Helical" evidence="4">
    <location>
        <begin position="145"/>
        <end position="163"/>
    </location>
</feature>
<dbReference type="RefSeq" id="WP_263733606.1">
    <property type="nucleotide sequence ID" value="NZ_JAOWKY010000001.1"/>
</dbReference>
<feature type="transmembrane region" description="Helical" evidence="4">
    <location>
        <begin position="56"/>
        <end position="75"/>
    </location>
</feature>
<dbReference type="Pfam" id="PF07690">
    <property type="entry name" value="MFS_1"/>
    <property type="match status" value="1"/>
</dbReference>
<keyword evidence="1 4" id="KW-0812">Transmembrane</keyword>
<evidence type="ECO:0000256" key="2">
    <source>
        <dbReference type="ARBA" id="ARBA00022989"/>
    </source>
</evidence>
<dbReference type="SUPFAM" id="SSF103473">
    <property type="entry name" value="MFS general substrate transporter"/>
    <property type="match status" value="1"/>
</dbReference>
<evidence type="ECO:0000256" key="3">
    <source>
        <dbReference type="ARBA" id="ARBA00023136"/>
    </source>
</evidence>
<feature type="transmembrane region" description="Helical" evidence="4">
    <location>
        <begin position="343"/>
        <end position="367"/>
    </location>
</feature>
<dbReference type="Proteomes" id="UP001652542">
    <property type="component" value="Unassembled WGS sequence"/>
</dbReference>
<evidence type="ECO:0000256" key="1">
    <source>
        <dbReference type="ARBA" id="ARBA00022692"/>
    </source>
</evidence>
<gene>
    <name evidence="5" type="ORF">OEW28_05015</name>
</gene>
<protein>
    <submittedName>
        <fullName evidence="5">MFS transporter</fullName>
    </submittedName>
</protein>
<feature type="transmembrane region" description="Helical" evidence="4">
    <location>
        <begin position="284"/>
        <end position="304"/>
    </location>
</feature>
<feature type="transmembrane region" description="Helical" evidence="4">
    <location>
        <begin position="373"/>
        <end position="391"/>
    </location>
</feature>
<organism evidence="5 6">
    <name type="scientific">Albidovulum marisflavi</name>
    <dbReference type="NCBI Taxonomy" id="2984159"/>
    <lineage>
        <taxon>Bacteria</taxon>
        <taxon>Pseudomonadati</taxon>
        <taxon>Pseudomonadota</taxon>
        <taxon>Alphaproteobacteria</taxon>
        <taxon>Rhodobacterales</taxon>
        <taxon>Paracoccaceae</taxon>
        <taxon>Albidovulum</taxon>
    </lineage>
</organism>
<reference evidence="5 6" key="1">
    <citation type="submission" date="2022-10" db="EMBL/GenBank/DDBJ databases">
        <title>Defluviimonas sp. nov., isolated from ocean surface water.</title>
        <authorList>
            <person name="He W."/>
            <person name="Wang L."/>
            <person name="Zhang D.-F."/>
        </authorList>
    </citation>
    <scope>NUCLEOTIDE SEQUENCE [LARGE SCALE GENOMIC DNA]</scope>
    <source>
        <strain evidence="5 6">WL0002</strain>
    </source>
</reference>
<feature type="transmembrane region" description="Helical" evidence="4">
    <location>
        <begin position="169"/>
        <end position="188"/>
    </location>
</feature>
<name>A0ABT2ZA62_9RHOB</name>
<evidence type="ECO:0000313" key="6">
    <source>
        <dbReference type="Proteomes" id="UP001652542"/>
    </source>
</evidence>
<keyword evidence="3 4" id="KW-0472">Membrane</keyword>
<dbReference type="EMBL" id="JAOWKY010000001">
    <property type="protein sequence ID" value="MCV2867981.1"/>
    <property type="molecule type" value="Genomic_DNA"/>
</dbReference>
<sequence>MIGRYIPTFLRHAPVPGVQGFALLAGIEAAVRGILTSVWPLVIYQALGDAEGVSRLYFYAGILSFSYGMLLPWIGRFIARRWLYSIGMALYIAGPGCAVIGGPLLTPVGLLLTSWATMTSFTCINAYLLDFIARQELGRVETRKLSYSAISWTIGPMSGVWLWKLWEPLPFLIAMGFTVILTVAFWAMRMGNGKTITRARTPAPNPLAFLGRFFAQPRLVAGWLFAVLRSVGWWVYIVYLPIYCIEAGLGDQVASFAYSISNAFLFLSPLMLRWMQRRGLRRSVIFSFGAAAGLFVAAGFAPVWPPLSLITLLAASFFLVMLDTFGGLPFLMAVRPAERSEMAAVYASFRDVSGILTPGFAWLVLLVSPVPGVFIACGAGLAVAASVATRLHPRLGARYA</sequence>
<keyword evidence="2 4" id="KW-1133">Transmembrane helix</keyword>
<dbReference type="InterPro" id="IPR036259">
    <property type="entry name" value="MFS_trans_sf"/>
</dbReference>
<evidence type="ECO:0000256" key="4">
    <source>
        <dbReference type="SAM" id="Phobius"/>
    </source>
</evidence>
<comment type="caution">
    <text evidence="5">The sequence shown here is derived from an EMBL/GenBank/DDBJ whole genome shotgun (WGS) entry which is preliminary data.</text>
</comment>
<feature type="transmembrane region" description="Helical" evidence="4">
    <location>
        <begin position="310"/>
        <end position="331"/>
    </location>
</feature>
<feature type="transmembrane region" description="Helical" evidence="4">
    <location>
        <begin position="82"/>
        <end position="105"/>
    </location>
</feature>
<feature type="transmembrane region" description="Helical" evidence="4">
    <location>
        <begin position="254"/>
        <end position="272"/>
    </location>
</feature>
<evidence type="ECO:0000313" key="5">
    <source>
        <dbReference type="EMBL" id="MCV2867981.1"/>
    </source>
</evidence>
<feature type="transmembrane region" description="Helical" evidence="4">
    <location>
        <begin position="219"/>
        <end position="242"/>
    </location>
</feature>
<proteinExistence type="predicted"/>
<feature type="transmembrane region" description="Helical" evidence="4">
    <location>
        <begin position="111"/>
        <end position="133"/>
    </location>
</feature>
<accession>A0ABT2ZA62</accession>
<keyword evidence="6" id="KW-1185">Reference proteome</keyword>
<dbReference type="InterPro" id="IPR011701">
    <property type="entry name" value="MFS"/>
</dbReference>